<comment type="caution">
    <text evidence="1">The sequence shown here is derived from an EMBL/GenBank/DDBJ whole genome shotgun (WGS) entry which is preliminary data.</text>
</comment>
<dbReference type="Proteomes" id="UP000824112">
    <property type="component" value="Unassembled WGS sequence"/>
</dbReference>
<organism evidence="1 2">
    <name type="scientific">Candidatus Gallibacteroides avistercoris</name>
    <dbReference type="NCBI Taxonomy" id="2840833"/>
    <lineage>
        <taxon>Bacteria</taxon>
        <taxon>Pseudomonadati</taxon>
        <taxon>Bacteroidota</taxon>
        <taxon>Bacteroidia</taxon>
        <taxon>Bacteroidales</taxon>
        <taxon>Bacteroidaceae</taxon>
        <taxon>Bacteroidaceae incertae sedis</taxon>
        <taxon>Candidatus Gallibacteroides</taxon>
    </lineage>
</organism>
<protein>
    <submittedName>
        <fullName evidence="1">Right-handed parallel beta-helix repeat-containing protein</fullName>
    </submittedName>
</protein>
<reference evidence="1" key="1">
    <citation type="submission" date="2020-10" db="EMBL/GenBank/DDBJ databases">
        <authorList>
            <person name="Gilroy R."/>
        </authorList>
    </citation>
    <scope>NUCLEOTIDE SEQUENCE</scope>
    <source>
        <strain evidence="1">CHK158-818</strain>
    </source>
</reference>
<evidence type="ECO:0000313" key="1">
    <source>
        <dbReference type="EMBL" id="HIU54560.1"/>
    </source>
</evidence>
<gene>
    <name evidence="1" type="ORF">IAB03_01980</name>
</gene>
<reference evidence="1" key="2">
    <citation type="journal article" date="2021" name="PeerJ">
        <title>Extensive microbial diversity within the chicken gut microbiome revealed by metagenomics and culture.</title>
        <authorList>
            <person name="Gilroy R."/>
            <person name="Ravi A."/>
            <person name="Getino M."/>
            <person name="Pursley I."/>
            <person name="Horton D.L."/>
            <person name="Alikhan N.F."/>
            <person name="Baker D."/>
            <person name="Gharbi K."/>
            <person name="Hall N."/>
            <person name="Watson M."/>
            <person name="Adriaenssens E.M."/>
            <person name="Foster-Nyarko E."/>
            <person name="Jarju S."/>
            <person name="Secka A."/>
            <person name="Antonio M."/>
            <person name="Oren A."/>
            <person name="Chaudhuri R.R."/>
            <person name="La Ragione R."/>
            <person name="Hildebrand F."/>
            <person name="Pallen M.J."/>
        </authorList>
    </citation>
    <scope>NUCLEOTIDE SEQUENCE</scope>
    <source>
        <strain evidence="1">CHK158-818</strain>
    </source>
</reference>
<dbReference type="InterPro" id="IPR012334">
    <property type="entry name" value="Pectin_lyas_fold"/>
</dbReference>
<dbReference type="InterPro" id="IPR006626">
    <property type="entry name" value="PbH1"/>
</dbReference>
<dbReference type="AlphaFoldDB" id="A0A9D1SC09"/>
<dbReference type="InterPro" id="IPR011050">
    <property type="entry name" value="Pectin_lyase_fold/virulence"/>
</dbReference>
<accession>A0A9D1SC09</accession>
<evidence type="ECO:0000313" key="2">
    <source>
        <dbReference type="Proteomes" id="UP000824112"/>
    </source>
</evidence>
<dbReference type="Gene3D" id="2.160.20.10">
    <property type="entry name" value="Single-stranded right-handed beta-helix, Pectin lyase-like"/>
    <property type="match status" value="2"/>
</dbReference>
<dbReference type="EMBL" id="DVNA01000044">
    <property type="protein sequence ID" value="HIU54560.1"/>
    <property type="molecule type" value="Genomic_DNA"/>
</dbReference>
<dbReference type="SMART" id="SM00710">
    <property type="entry name" value="PbH1"/>
    <property type="match status" value="5"/>
</dbReference>
<sequence length="463" mass="53147">MMKLFHFFLFISTFVIQPTIYGQKYYISTNGDDSYNGKTPQTAIKTLSHLNKLDLKPGDTVCFRRGDEWFGTIFLQSGNKHKKIHYTSYGKGSKPVINGSIRSTSEQDWIQVEKNLWRYNKVLTKEVGNLISPQNIGKKKWDKKDCNQDMDFYYDKNKHLLFVCAPKNPICLWKILDLALNQTIIYGNSVGHIEISNLSIQNGAAHGIQLENCFNIDINNTEISWIGGGSCPRLKNVRYGNGIELWGNNTNIFIERNYIHDIYDTGITNQSHSAIAKQENIIYKYNKIEDCAMYSFEIWNNGHNGSSMKNITFAENICSNSGCGWGRQRPDKVGFHINFGKTNAMVENITIYKNVFFKGNGLILAYSSQESAPNWFREITLSNNKYFAAKENIHSACFLFCDSIGPTNIFDIYQSKLCQDFSGIIFKNNIINTIILISQQKSLNRKSRRPNNPRKPDTIYYRI</sequence>
<proteinExistence type="predicted"/>
<dbReference type="SUPFAM" id="SSF51126">
    <property type="entry name" value="Pectin lyase-like"/>
    <property type="match status" value="1"/>
</dbReference>
<name>A0A9D1SC09_9BACT</name>